<feature type="domain" description="PAS" evidence="11">
    <location>
        <begin position="257"/>
        <end position="328"/>
    </location>
</feature>
<dbReference type="eggNOG" id="COG2205">
    <property type="taxonomic scope" value="Bacteria"/>
</dbReference>
<dbReference type="FunFam" id="1.10.287.130:FF:000001">
    <property type="entry name" value="Two-component sensor histidine kinase"/>
    <property type="match status" value="1"/>
</dbReference>
<dbReference type="InterPro" id="IPR000700">
    <property type="entry name" value="PAS-assoc_C"/>
</dbReference>
<dbReference type="HOGENOM" id="CLU_000445_114_72_10"/>
<dbReference type="EMBL" id="CP001108">
    <property type="protein sequence ID" value="ACF46451.1"/>
    <property type="molecule type" value="Genomic_DNA"/>
</dbReference>
<dbReference type="Pfam" id="PF02518">
    <property type="entry name" value="HATPase_c"/>
    <property type="match status" value="1"/>
</dbReference>
<feature type="domain" description="PAC" evidence="12">
    <location>
        <begin position="455"/>
        <end position="505"/>
    </location>
</feature>
<dbReference type="Pfam" id="PF13426">
    <property type="entry name" value="PAS_9"/>
    <property type="match status" value="3"/>
</dbReference>
<protein>
    <recommendedName>
        <fullName evidence="2">histidine kinase</fullName>
        <ecNumber evidence="2">2.7.13.3</ecNumber>
    </recommendedName>
</protein>
<dbReference type="GO" id="GO:0005886">
    <property type="term" value="C:plasma membrane"/>
    <property type="evidence" value="ECO:0007669"/>
    <property type="project" value="TreeGrafter"/>
</dbReference>
<organism evidence="13 14">
    <name type="scientific">Prosthecochloris aestuarii (strain DSM 271 / SK 413)</name>
    <dbReference type="NCBI Taxonomy" id="290512"/>
    <lineage>
        <taxon>Bacteria</taxon>
        <taxon>Pseudomonadati</taxon>
        <taxon>Chlorobiota</taxon>
        <taxon>Chlorobiia</taxon>
        <taxon>Chlorobiales</taxon>
        <taxon>Chlorobiaceae</taxon>
        <taxon>Prosthecochloris</taxon>
    </lineage>
</organism>
<gene>
    <name evidence="13" type="ordered locus">Paes_1430</name>
</gene>
<dbReference type="InterPro" id="IPR003661">
    <property type="entry name" value="HisK_dim/P_dom"/>
</dbReference>
<feature type="domain" description="PAC" evidence="12">
    <location>
        <begin position="331"/>
        <end position="382"/>
    </location>
</feature>
<dbReference type="EC" id="2.7.13.3" evidence="2"/>
<evidence type="ECO:0000256" key="7">
    <source>
        <dbReference type="ARBA" id="ARBA00023136"/>
    </source>
</evidence>
<reference evidence="13" key="1">
    <citation type="submission" date="2008-06" db="EMBL/GenBank/DDBJ databases">
        <title>Complete sequence of chromosome of Prosthecochloris aestuarii DSM 271.</title>
        <authorList>
            <consortium name="US DOE Joint Genome Institute"/>
            <person name="Lucas S."/>
            <person name="Copeland A."/>
            <person name="Lapidus A."/>
            <person name="Glavina del Rio T."/>
            <person name="Dalin E."/>
            <person name="Tice H."/>
            <person name="Bruce D."/>
            <person name="Goodwin L."/>
            <person name="Pitluck S."/>
            <person name="Schmutz J."/>
            <person name="Larimer F."/>
            <person name="Land M."/>
            <person name="Hauser L."/>
            <person name="Kyrpides N."/>
            <person name="Anderson I."/>
            <person name="Liu Z."/>
            <person name="Li T."/>
            <person name="Zhao F."/>
            <person name="Overmann J."/>
            <person name="Bryant D.A."/>
            <person name="Richardson P."/>
        </authorList>
    </citation>
    <scope>NUCLEOTIDE SEQUENCE [LARGE SCALE GENOMIC DNA]</scope>
    <source>
        <strain evidence="13">DSM 271</strain>
    </source>
</reference>
<dbReference type="PROSITE" id="PS50109">
    <property type="entry name" value="HIS_KIN"/>
    <property type="match status" value="1"/>
</dbReference>
<evidence type="ECO:0000313" key="13">
    <source>
        <dbReference type="EMBL" id="ACF46451.1"/>
    </source>
</evidence>
<dbReference type="FunFam" id="3.30.565.10:FF:000006">
    <property type="entry name" value="Sensor histidine kinase WalK"/>
    <property type="match status" value="1"/>
</dbReference>
<feature type="domain" description="PAS" evidence="11">
    <location>
        <begin position="131"/>
        <end position="201"/>
    </location>
</feature>
<dbReference type="Pfam" id="PF00072">
    <property type="entry name" value="Response_reg"/>
    <property type="match status" value="1"/>
</dbReference>
<dbReference type="InterPro" id="IPR001610">
    <property type="entry name" value="PAC"/>
</dbReference>
<dbReference type="PROSITE" id="PS50113">
    <property type="entry name" value="PAC"/>
    <property type="match status" value="3"/>
</dbReference>
<dbReference type="InterPro" id="IPR036890">
    <property type="entry name" value="HATPase_C_sf"/>
</dbReference>
<dbReference type="SMART" id="SM00086">
    <property type="entry name" value="PAC"/>
    <property type="match status" value="3"/>
</dbReference>
<evidence type="ECO:0000256" key="5">
    <source>
        <dbReference type="ARBA" id="ARBA00022777"/>
    </source>
</evidence>
<dbReference type="InterPro" id="IPR011006">
    <property type="entry name" value="CheY-like_superfamily"/>
</dbReference>
<dbReference type="SMART" id="SM00388">
    <property type="entry name" value="HisKA"/>
    <property type="match status" value="1"/>
</dbReference>
<dbReference type="Gene3D" id="3.40.50.2300">
    <property type="match status" value="1"/>
</dbReference>
<dbReference type="SUPFAM" id="SSF47384">
    <property type="entry name" value="Homodimeric domain of signal transducing histidine kinase"/>
    <property type="match status" value="1"/>
</dbReference>
<comment type="catalytic activity">
    <reaction evidence="1">
        <text>ATP + protein L-histidine = ADP + protein N-phospho-L-histidine.</text>
        <dbReference type="EC" id="2.7.13.3"/>
    </reaction>
</comment>
<dbReference type="SUPFAM" id="SSF55874">
    <property type="entry name" value="ATPase domain of HSP90 chaperone/DNA topoisomerase II/histidine kinase"/>
    <property type="match status" value="1"/>
</dbReference>
<dbReference type="PRINTS" id="PR00344">
    <property type="entry name" value="BCTRLSENSOR"/>
</dbReference>
<dbReference type="InterPro" id="IPR000014">
    <property type="entry name" value="PAS"/>
</dbReference>
<dbReference type="SMART" id="SM00091">
    <property type="entry name" value="PAS"/>
    <property type="match status" value="3"/>
</dbReference>
<evidence type="ECO:0000259" key="11">
    <source>
        <dbReference type="PROSITE" id="PS50112"/>
    </source>
</evidence>
<dbReference type="InterPro" id="IPR036097">
    <property type="entry name" value="HisK_dim/P_sf"/>
</dbReference>
<dbReference type="SMART" id="SM00387">
    <property type="entry name" value="HATPase_c"/>
    <property type="match status" value="1"/>
</dbReference>
<keyword evidence="5 13" id="KW-0418">Kinase</keyword>
<evidence type="ECO:0000256" key="4">
    <source>
        <dbReference type="ARBA" id="ARBA00022679"/>
    </source>
</evidence>
<dbReference type="KEGG" id="paa:Paes_1430"/>
<dbReference type="CDD" id="cd00130">
    <property type="entry name" value="PAS"/>
    <property type="match status" value="3"/>
</dbReference>
<dbReference type="Gene3D" id="3.30.450.20">
    <property type="entry name" value="PAS domain"/>
    <property type="match status" value="3"/>
</dbReference>
<evidence type="ECO:0000256" key="3">
    <source>
        <dbReference type="ARBA" id="ARBA00022553"/>
    </source>
</evidence>
<feature type="modified residue" description="4-aspartylphosphate" evidence="8">
    <location>
        <position position="58"/>
    </location>
</feature>
<dbReference type="STRING" id="290512.Paes_1430"/>
<dbReference type="InterPro" id="IPR001789">
    <property type="entry name" value="Sig_transdc_resp-reg_receiver"/>
</dbReference>
<dbReference type="AlphaFoldDB" id="B4S8R4"/>
<keyword evidence="4" id="KW-0808">Transferase</keyword>
<dbReference type="InterPro" id="IPR035965">
    <property type="entry name" value="PAS-like_dom_sf"/>
</dbReference>
<dbReference type="Pfam" id="PF00512">
    <property type="entry name" value="HisKA"/>
    <property type="match status" value="1"/>
</dbReference>
<dbReference type="RefSeq" id="WP_012505984.1">
    <property type="nucleotide sequence ID" value="NC_011059.1"/>
</dbReference>
<accession>B4S8R4</accession>
<feature type="domain" description="PAS" evidence="11">
    <location>
        <begin position="383"/>
        <end position="426"/>
    </location>
</feature>
<sequence>MSLSNQKTTVLIADDSATMRTLISHVVHKLGYDTLTASDGNEAIDRLSNRPCDALLLDLNMPVKSGMDVLDFVVRNNYQLPVIIVSGSSDIEQAVECIKLGAYEYLTKPIDNNRLEITLNNALSEFSLKQQVRLLNEAMDQSPVSIVITDFNGLIEYVNPFFCRVTGYSSEDVLHQKVSILKSGEHSQDFYRILWETISGGKVWQGEICNKKKDGELFWENIIISPVRNNVHSISHFLAIKEDVTEKIRDKEALATSERRFRELSDLLPQPVFETDGSNTVTYFNRAGYTVFGYKGKDLDRGLNVFQLFSPQERGTIEENIRKRIKGEKSADYEYRALKKDGSSFPVLVYCAPIMTQAGFQGIRGIVLDITHRKQYERKIKENEANYRNLFQVIPDPIIVADFKSGNIVHWNRKALSFFGYSKKELAALSVEMLFSRTVDDKREMTGFAGTMSTASVEAQIRTKDGFTIEVLVSSVLFDFSKHKRLLVVFRDITEQKKSERLIKENIRLKNDFIANVSHELRSPLFSILGFSSTLLKERKELDFETTGEFLGIIHDESKRLSSLIEDVLNVSRIDSGKVAYKKKIIDPAPVVIGACESLKMMASEKSVEFSIHVEPETMQVNADPDALKQVVINLAVNAIKFTPRDGCVRVSLSNDAHWMVLTVKDSGVGIPESDYDKIFEKFYRVERPGEEIEGTGLGLPIVKEIIAAHKGSIEVNSKKDFGSTFFVRLPLSTSGN</sequence>
<dbReference type="SUPFAM" id="SSF55785">
    <property type="entry name" value="PYP-like sensor domain (PAS domain)"/>
    <property type="match status" value="3"/>
</dbReference>
<dbReference type="InterPro" id="IPR004358">
    <property type="entry name" value="Sig_transdc_His_kin-like_C"/>
</dbReference>
<feature type="domain" description="Response regulatory" evidence="10">
    <location>
        <begin position="9"/>
        <end position="123"/>
    </location>
</feature>
<evidence type="ECO:0000256" key="2">
    <source>
        <dbReference type="ARBA" id="ARBA00012438"/>
    </source>
</evidence>
<evidence type="ECO:0000259" key="12">
    <source>
        <dbReference type="PROSITE" id="PS50113"/>
    </source>
</evidence>
<dbReference type="CDD" id="cd00075">
    <property type="entry name" value="HATPase"/>
    <property type="match status" value="1"/>
</dbReference>
<dbReference type="GO" id="GO:0009927">
    <property type="term" value="F:histidine phosphotransfer kinase activity"/>
    <property type="evidence" value="ECO:0007669"/>
    <property type="project" value="TreeGrafter"/>
</dbReference>
<feature type="domain" description="PAC" evidence="12">
    <location>
        <begin position="204"/>
        <end position="256"/>
    </location>
</feature>
<dbReference type="PANTHER" id="PTHR43047">
    <property type="entry name" value="TWO-COMPONENT HISTIDINE PROTEIN KINASE"/>
    <property type="match status" value="1"/>
</dbReference>
<evidence type="ECO:0000256" key="8">
    <source>
        <dbReference type="PROSITE-ProRule" id="PRU00169"/>
    </source>
</evidence>
<keyword evidence="7" id="KW-0472">Membrane</keyword>
<name>B4S8R4_PROA2</name>
<dbReference type="NCBIfam" id="TIGR00229">
    <property type="entry name" value="sensory_box"/>
    <property type="match status" value="3"/>
</dbReference>
<evidence type="ECO:0000256" key="1">
    <source>
        <dbReference type="ARBA" id="ARBA00000085"/>
    </source>
</evidence>
<dbReference type="Gene3D" id="1.10.287.130">
    <property type="match status" value="1"/>
</dbReference>
<dbReference type="InterPro" id="IPR003594">
    <property type="entry name" value="HATPase_dom"/>
</dbReference>
<dbReference type="SUPFAM" id="SSF52172">
    <property type="entry name" value="CheY-like"/>
    <property type="match status" value="1"/>
</dbReference>
<dbReference type="PROSITE" id="PS50112">
    <property type="entry name" value="PAS"/>
    <property type="match status" value="3"/>
</dbReference>
<evidence type="ECO:0000259" key="10">
    <source>
        <dbReference type="PROSITE" id="PS50110"/>
    </source>
</evidence>
<evidence type="ECO:0000259" key="9">
    <source>
        <dbReference type="PROSITE" id="PS50109"/>
    </source>
</evidence>
<dbReference type="eggNOG" id="COG2204">
    <property type="taxonomic scope" value="Bacteria"/>
</dbReference>
<dbReference type="SMART" id="SM00448">
    <property type="entry name" value="REC"/>
    <property type="match status" value="1"/>
</dbReference>
<dbReference type="CDD" id="cd00082">
    <property type="entry name" value="HisKA"/>
    <property type="match status" value="1"/>
</dbReference>
<evidence type="ECO:0000256" key="6">
    <source>
        <dbReference type="ARBA" id="ARBA00023012"/>
    </source>
</evidence>
<dbReference type="Proteomes" id="UP000002725">
    <property type="component" value="Chromosome"/>
</dbReference>
<dbReference type="GO" id="GO:0000155">
    <property type="term" value="F:phosphorelay sensor kinase activity"/>
    <property type="evidence" value="ECO:0007669"/>
    <property type="project" value="InterPro"/>
</dbReference>
<keyword evidence="3 8" id="KW-0597">Phosphoprotein</keyword>
<dbReference type="PROSITE" id="PS50110">
    <property type="entry name" value="RESPONSE_REGULATORY"/>
    <property type="match status" value="1"/>
</dbReference>
<proteinExistence type="predicted"/>
<keyword evidence="6" id="KW-0902">Two-component regulatory system</keyword>
<dbReference type="InterPro" id="IPR005467">
    <property type="entry name" value="His_kinase_dom"/>
</dbReference>
<feature type="domain" description="Histidine kinase" evidence="9">
    <location>
        <begin position="516"/>
        <end position="734"/>
    </location>
</feature>
<keyword evidence="14" id="KW-1185">Reference proteome</keyword>
<evidence type="ECO:0000313" key="14">
    <source>
        <dbReference type="Proteomes" id="UP000002725"/>
    </source>
</evidence>
<dbReference type="PANTHER" id="PTHR43047:SF72">
    <property type="entry name" value="OSMOSENSING HISTIDINE PROTEIN KINASE SLN1"/>
    <property type="match status" value="1"/>
</dbReference>
<dbReference type="Gene3D" id="3.30.565.10">
    <property type="entry name" value="Histidine kinase-like ATPase, C-terminal domain"/>
    <property type="match status" value="1"/>
</dbReference>